<dbReference type="Proteomes" id="UP000219689">
    <property type="component" value="Unassembled WGS sequence"/>
</dbReference>
<evidence type="ECO:0000313" key="4">
    <source>
        <dbReference type="Proteomes" id="UP000219689"/>
    </source>
</evidence>
<evidence type="ECO:0000259" key="2">
    <source>
        <dbReference type="Pfam" id="PF26479"/>
    </source>
</evidence>
<feature type="compositionally biased region" description="Low complexity" evidence="1">
    <location>
        <begin position="1"/>
        <end position="17"/>
    </location>
</feature>
<gene>
    <name evidence="3" type="ORF">CP557_03735</name>
</gene>
<feature type="compositionally biased region" description="Basic and acidic residues" evidence="1">
    <location>
        <begin position="18"/>
        <end position="32"/>
    </location>
</feature>
<protein>
    <recommendedName>
        <fullName evidence="2">DUF8152 domain-containing protein</fullName>
    </recommendedName>
</protein>
<accession>A0A2A5R0I6</accession>
<dbReference type="Pfam" id="PF26479">
    <property type="entry name" value="DUF8152"/>
    <property type="match status" value="1"/>
</dbReference>
<dbReference type="AlphaFoldDB" id="A0A2A5R0I6"/>
<evidence type="ECO:0000313" key="3">
    <source>
        <dbReference type="EMBL" id="PCR92597.1"/>
    </source>
</evidence>
<evidence type="ECO:0000256" key="1">
    <source>
        <dbReference type="SAM" id="MobiDB-lite"/>
    </source>
</evidence>
<keyword evidence="4" id="KW-1185">Reference proteome</keyword>
<dbReference type="InterPro" id="IPR058465">
    <property type="entry name" value="DUF8152"/>
</dbReference>
<reference evidence="3 4" key="1">
    <citation type="submission" date="2017-09" db="EMBL/GenBank/DDBJ databases">
        <title>Genome sequences of Natrinema ejinorence JCM 13890T.</title>
        <authorList>
            <person name="Roh S.W."/>
            <person name="Kim Y.B."/>
            <person name="Kim J.Y."/>
        </authorList>
    </citation>
    <scope>NUCLEOTIDE SEQUENCE [LARGE SCALE GENOMIC DNA]</scope>
    <source>
        <strain evidence="3 4">JCM 13890</strain>
    </source>
</reference>
<feature type="domain" description="DUF8152" evidence="2">
    <location>
        <begin position="22"/>
        <end position="105"/>
    </location>
</feature>
<sequence length="113" mass="12318">MTDDSSPAPSDSDASTSLEDRTRSLSRHLEATAELPLERATSRWLGEAEAVARDAATSDLEADIVRERVETVSDLLSEADEPAHDEAREHLEAARRLCTEILEGNERGDPTSS</sequence>
<organism evidence="3 4">
    <name type="scientific">Natrinema ejinorense</name>
    <dbReference type="NCBI Taxonomy" id="373386"/>
    <lineage>
        <taxon>Archaea</taxon>
        <taxon>Methanobacteriati</taxon>
        <taxon>Methanobacteriota</taxon>
        <taxon>Stenosarchaea group</taxon>
        <taxon>Halobacteria</taxon>
        <taxon>Halobacteriales</taxon>
        <taxon>Natrialbaceae</taxon>
        <taxon>Natrinema</taxon>
    </lineage>
</organism>
<proteinExistence type="predicted"/>
<comment type="caution">
    <text evidence="3">The sequence shown here is derived from an EMBL/GenBank/DDBJ whole genome shotgun (WGS) entry which is preliminary data.</text>
</comment>
<feature type="region of interest" description="Disordered" evidence="1">
    <location>
        <begin position="1"/>
        <end position="32"/>
    </location>
</feature>
<dbReference type="EMBL" id="NXNI01000001">
    <property type="protein sequence ID" value="PCR92597.1"/>
    <property type="molecule type" value="Genomic_DNA"/>
</dbReference>
<dbReference type="OrthoDB" id="204708at2157"/>
<dbReference type="RefSeq" id="WP_097381518.1">
    <property type="nucleotide sequence ID" value="NZ_NXNI01000001.1"/>
</dbReference>
<name>A0A2A5R0I6_9EURY</name>